<evidence type="ECO:0000259" key="3">
    <source>
        <dbReference type="Pfam" id="PF00501"/>
    </source>
</evidence>
<evidence type="ECO:0000313" key="5">
    <source>
        <dbReference type="EMBL" id="CUO59820.1"/>
    </source>
</evidence>
<dbReference type="AlphaFoldDB" id="A0A174GFW1"/>
<dbReference type="PROSITE" id="PS00455">
    <property type="entry name" value="AMP_BINDING"/>
    <property type="match status" value="1"/>
</dbReference>
<dbReference type="GO" id="GO:0004467">
    <property type="term" value="F:long-chain fatty acid-CoA ligase activity"/>
    <property type="evidence" value="ECO:0007669"/>
    <property type="project" value="UniProtKB-EC"/>
</dbReference>
<keyword evidence="2 5" id="KW-0436">Ligase</keyword>
<accession>A0A174GFW1</accession>
<feature type="domain" description="AMP-binding enzyme C-terminal" evidence="4">
    <location>
        <begin position="408"/>
        <end position="482"/>
    </location>
</feature>
<dbReference type="InterPro" id="IPR000873">
    <property type="entry name" value="AMP-dep_synth/lig_dom"/>
</dbReference>
<dbReference type="Proteomes" id="UP000095544">
    <property type="component" value="Unassembled WGS sequence"/>
</dbReference>
<evidence type="ECO:0000256" key="1">
    <source>
        <dbReference type="ARBA" id="ARBA00006432"/>
    </source>
</evidence>
<dbReference type="EC" id="6.2.1.3" evidence="5"/>
<dbReference type="Pfam" id="PF13193">
    <property type="entry name" value="AMP-binding_C"/>
    <property type="match status" value="1"/>
</dbReference>
<protein>
    <submittedName>
        <fullName evidence="5">Long-chain-fatty-acid--CoA ligase</fullName>
        <ecNumber evidence="5">6.2.1.3</ecNumber>
    </submittedName>
</protein>
<dbReference type="PANTHER" id="PTHR43201">
    <property type="entry name" value="ACYL-COA SYNTHETASE"/>
    <property type="match status" value="1"/>
</dbReference>
<evidence type="ECO:0000256" key="2">
    <source>
        <dbReference type="ARBA" id="ARBA00022598"/>
    </source>
</evidence>
<dbReference type="InterPro" id="IPR020845">
    <property type="entry name" value="AMP-binding_CS"/>
</dbReference>
<dbReference type="Pfam" id="PF00501">
    <property type="entry name" value="AMP-binding"/>
    <property type="match status" value="1"/>
</dbReference>
<dbReference type="CDD" id="cd04433">
    <property type="entry name" value="AFD_class_I"/>
    <property type="match status" value="1"/>
</dbReference>
<dbReference type="OrthoDB" id="9778383at2"/>
<dbReference type="Gene3D" id="3.30.300.30">
    <property type="match status" value="1"/>
</dbReference>
<dbReference type="PANTHER" id="PTHR43201:SF5">
    <property type="entry name" value="MEDIUM-CHAIN ACYL-COA LIGASE ACSF2, MITOCHONDRIAL"/>
    <property type="match status" value="1"/>
</dbReference>
<dbReference type="SUPFAM" id="SSF56801">
    <property type="entry name" value="Acetyl-CoA synthetase-like"/>
    <property type="match status" value="1"/>
</dbReference>
<feature type="domain" description="AMP-dependent synthetase/ligase" evidence="3">
    <location>
        <begin position="8"/>
        <end position="358"/>
    </location>
</feature>
<dbReference type="STRING" id="39482.ERS852491_02696"/>
<name>A0A174GFW1_9FIRM</name>
<dbReference type="RefSeq" id="WP_055153579.1">
    <property type="nucleotide sequence ID" value="NZ_CYZU01000024.1"/>
</dbReference>
<dbReference type="InterPro" id="IPR045851">
    <property type="entry name" value="AMP-bd_C_sf"/>
</dbReference>
<evidence type="ECO:0000259" key="4">
    <source>
        <dbReference type="Pfam" id="PF13193"/>
    </source>
</evidence>
<gene>
    <name evidence="5" type="primary">fadD</name>
    <name evidence="5" type="ORF">ERS852491_02696</name>
</gene>
<dbReference type="Gene3D" id="3.40.50.12780">
    <property type="entry name" value="N-terminal domain of ligase-like"/>
    <property type="match status" value="1"/>
</dbReference>
<sequence length="492" mass="53837">MIRDALQARWECDLPAVLGEKETISYAELARRAAALQAALSHIDGPPAAAILLPDGSDFLIALFAVLQAGWTAFPLSVRLTAPELSHLLNRVPVCTIITCNAMLPICRAAADAYSPAPVILCADALQPAPQQQPDIQKTDPCTPMLLLASSGTTGYPKLVQLSESNIAFNAAAYLRHMGYELYRDPSPKYALGTPYSGIYGLLVIFSCVLRGFPMLAMAEGFTLDALFRAAQEQGISHYDGGTVAAILLDRTLGRTIPYDITSLRYFGFGGSKAPDGTLRRLSDAYPNIRFWSGYGMTEASPLIAQPYRELPADKLDSVGVPLPGVKVCLETENKKTNAPNQPGEIIVQGPNVMLGYYNDEKATKEILRDGWLHTGDIGYFDADGYLYICGRKKNMLLIRGFNVYPEEIETCLRGCPLVEDCMVYGRTELPGTDCICADIVPAKDGIPLESVQIWCTEHLADYKRPRNIRFVDKLNKTATGKVKRDLEDTAQ</sequence>
<dbReference type="InterPro" id="IPR025110">
    <property type="entry name" value="AMP-bd_C"/>
</dbReference>
<organism evidence="5 6">
    <name type="scientific">Faecalicatena contorta</name>
    <dbReference type="NCBI Taxonomy" id="39482"/>
    <lineage>
        <taxon>Bacteria</taxon>
        <taxon>Bacillati</taxon>
        <taxon>Bacillota</taxon>
        <taxon>Clostridia</taxon>
        <taxon>Lachnospirales</taxon>
        <taxon>Lachnospiraceae</taxon>
        <taxon>Faecalicatena</taxon>
    </lineage>
</organism>
<dbReference type="EMBL" id="CYZU01000024">
    <property type="protein sequence ID" value="CUO59820.1"/>
    <property type="molecule type" value="Genomic_DNA"/>
</dbReference>
<reference evidence="5 6" key="1">
    <citation type="submission" date="2015-09" db="EMBL/GenBank/DDBJ databases">
        <authorList>
            <consortium name="Pathogen Informatics"/>
        </authorList>
    </citation>
    <scope>NUCLEOTIDE SEQUENCE [LARGE SCALE GENOMIC DNA]</scope>
    <source>
        <strain evidence="5 6">2789STDY5834876</strain>
    </source>
</reference>
<dbReference type="GO" id="GO:0031956">
    <property type="term" value="F:medium-chain fatty acid-CoA ligase activity"/>
    <property type="evidence" value="ECO:0007669"/>
    <property type="project" value="TreeGrafter"/>
</dbReference>
<proteinExistence type="inferred from homology"/>
<dbReference type="InterPro" id="IPR042099">
    <property type="entry name" value="ANL_N_sf"/>
</dbReference>
<comment type="similarity">
    <text evidence="1">Belongs to the ATP-dependent AMP-binding enzyme family.</text>
</comment>
<evidence type="ECO:0000313" key="6">
    <source>
        <dbReference type="Proteomes" id="UP000095544"/>
    </source>
</evidence>